<sequence>MLLGVDKRRLGQDSAAMEEEDSGGGDYDTVLKAHARSGGGDYGTVLKAHARSGASDGLLHDCLLMYEMVEAPCAKKYKNVDVVSTISKFSSSLETVGGQLGTGGWTVFSVLKECHSISLCWTRVLEVFLQVELLLFGHCYII</sequence>
<comment type="caution">
    <text evidence="1">The sequence shown here is derived from an EMBL/GenBank/DDBJ whole genome shotgun (WGS) entry which is preliminary data.</text>
</comment>
<proteinExistence type="predicted"/>
<evidence type="ECO:0000313" key="1">
    <source>
        <dbReference type="EMBL" id="PWZ21171.1"/>
    </source>
</evidence>
<evidence type="ECO:0000313" key="2">
    <source>
        <dbReference type="Proteomes" id="UP000251960"/>
    </source>
</evidence>
<dbReference type="ExpressionAtlas" id="A0A3L6EM87">
    <property type="expression patterns" value="baseline and differential"/>
</dbReference>
<gene>
    <name evidence="1" type="ORF">Zm00014a_029403</name>
</gene>
<organism evidence="1 2">
    <name type="scientific">Zea mays</name>
    <name type="common">Maize</name>
    <dbReference type="NCBI Taxonomy" id="4577"/>
    <lineage>
        <taxon>Eukaryota</taxon>
        <taxon>Viridiplantae</taxon>
        <taxon>Streptophyta</taxon>
        <taxon>Embryophyta</taxon>
        <taxon>Tracheophyta</taxon>
        <taxon>Spermatophyta</taxon>
        <taxon>Magnoliopsida</taxon>
        <taxon>Liliopsida</taxon>
        <taxon>Poales</taxon>
        <taxon>Poaceae</taxon>
        <taxon>PACMAD clade</taxon>
        <taxon>Panicoideae</taxon>
        <taxon>Andropogonodae</taxon>
        <taxon>Andropogoneae</taxon>
        <taxon>Tripsacinae</taxon>
        <taxon>Zea</taxon>
    </lineage>
</organism>
<reference evidence="1 2" key="1">
    <citation type="journal article" date="2018" name="Nat. Genet.">
        <title>Extensive intraspecific gene order and gene structural variations between Mo17 and other maize genomes.</title>
        <authorList>
            <person name="Sun S."/>
            <person name="Zhou Y."/>
            <person name="Chen J."/>
            <person name="Shi J."/>
            <person name="Zhao H."/>
            <person name="Zhao H."/>
            <person name="Song W."/>
            <person name="Zhang M."/>
            <person name="Cui Y."/>
            <person name="Dong X."/>
            <person name="Liu H."/>
            <person name="Ma X."/>
            <person name="Jiao Y."/>
            <person name="Wang B."/>
            <person name="Wei X."/>
            <person name="Stein J.C."/>
            <person name="Glaubitz J.C."/>
            <person name="Lu F."/>
            <person name="Yu G."/>
            <person name="Liang C."/>
            <person name="Fengler K."/>
            <person name="Li B."/>
            <person name="Rafalski A."/>
            <person name="Schnable P.S."/>
            <person name="Ware D.H."/>
            <person name="Buckler E.S."/>
            <person name="Lai J."/>
        </authorList>
    </citation>
    <scope>NUCLEOTIDE SEQUENCE [LARGE SCALE GENOMIC DNA]</scope>
    <source>
        <strain evidence="2">cv. Missouri 17</strain>
        <tissue evidence="1">Seedling</tissue>
    </source>
</reference>
<name>A0A3L6EM87_MAIZE</name>
<dbReference type="EMBL" id="NCVQ01000006">
    <property type="protein sequence ID" value="PWZ21171.1"/>
    <property type="molecule type" value="Genomic_DNA"/>
</dbReference>
<dbReference type="AlphaFoldDB" id="A0A3L6EM87"/>
<dbReference type="Proteomes" id="UP000251960">
    <property type="component" value="Chromosome 5"/>
</dbReference>
<protein>
    <submittedName>
        <fullName evidence="1">Uncharacterized protein</fullName>
    </submittedName>
</protein>
<accession>A0A3L6EM87</accession>